<keyword evidence="1" id="KW-0812">Transmembrane</keyword>
<evidence type="ECO:0000313" key="3">
    <source>
        <dbReference type="Proteomes" id="UP000051311"/>
    </source>
</evidence>
<evidence type="ECO:0000256" key="1">
    <source>
        <dbReference type="SAM" id="Phobius"/>
    </source>
</evidence>
<dbReference type="Proteomes" id="UP000051311">
    <property type="component" value="Unassembled WGS sequence"/>
</dbReference>
<dbReference type="EMBL" id="AZEL01000084">
    <property type="protein sequence ID" value="KRL19166.1"/>
    <property type="molecule type" value="Genomic_DNA"/>
</dbReference>
<keyword evidence="1" id="KW-1133">Transmembrane helix</keyword>
<reference evidence="2 3" key="1">
    <citation type="journal article" date="2015" name="Genome Announc.">
        <title>Expanding the biotechnology potential of lactobacilli through comparative genomics of 213 strains and associated genera.</title>
        <authorList>
            <person name="Sun Z."/>
            <person name="Harris H.M."/>
            <person name="McCann A."/>
            <person name="Guo C."/>
            <person name="Argimon S."/>
            <person name="Zhang W."/>
            <person name="Yang X."/>
            <person name="Jeffery I.B."/>
            <person name="Cooney J.C."/>
            <person name="Kagawa T.F."/>
            <person name="Liu W."/>
            <person name="Song Y."/>
            <person name="Salvetti E."/>
            <person name="Wrobel A."/>
            <person name="Rasinkangas P."/>
            <person name="Parkhill J."/>
            <person name="Rea M.C."/>
            <person name="O'Sullivan O."/>
            <person name="Ritari J."/>
            <person name="Douillard F.P."/>
            <person name="Paul Ross R."/>
            <person name="Yang R."/>
            <person name="Briner A.E."/>
            <person name="Felis G.E."/>
            <person name="de Vos W.M."/>
            <person name="Barrangou R."/>
            <person name="Klaenhammer T.R."/>
            <person name="Caufield P.W."/>
            <person name="Cui Y."/>
            <person name="Zhang H."/>
            <person name="O'Toole P.W."/>
        </authorList>
    </citation>
    <scope>NUCLEOTIDE SEQUENCE [LARGE SCALE GENOMIC DNA]</scope>
    <source>
        <strain evidence="2 3">DSM 10532</strain>
    </source>
</reference>
<keyword evidence="1" id="KW-0472">Membrane</keyword>
<gene>
    <name evidence="2" type="ORF">FC37_GL000654</name>
</gene>
<feature type="transmembrane region" description="Helical" evidence="1">
    <location>
        <begin position="38"/>
        <end position="62"/>
    </location>
</feature>
<protein>
    <recommendedName>
        <fullName evidence="4">TraX protein</fullName>
    </recommendedName>
</protein>
<dbReference type="PATRIC" id="fig|1423748.3.peg.686"/>
<evidence type="ECO:0008006" key="4">
    <source>
        <dbReference type="Google" id="ProtNLM"/>
    </source>
</evidence>
<proteinExistence type="predicted"/>
<dbReference type="eggNOG" id="ENOG5031UBP">
    <property type="taxonomic scope" value="Bacteria"/>
</dbReference>
<dbReference type="InterPro" id="IPR008875">
    <property type="entry name" value="TraX"/>
</dbReference>
<sequence length="96" mass="11357">MIFYFAYHKLTVESIGIFIWCFLILIKAIHNAQVANISLYSSLTFDSEWMMIAVIPFILLYNGKRGKKSLLTKYFFYIVYPAHLWILMMLKYCLLG</sequence>
<accession>A0A0R1NFH0</accession>
<feature type="transmembrane region" description="Helical" evidence="1">
    <location>
        <begin position="6"/>
        <end position="26"/>
    </location>
</feature>
<dbReference type="Pfam" id="PF05857">
    <property type="entry name" value="TraX"/>
    <property type="match status" value="1"/>
</dbReference>
<evidence type="ECO:0000313" key="2">
    <source>
        <dbReference type="EMBL" id="KRL19166.1"/>
    </source>
</evidence>
<comment type="caution">
    <text evidence="2">The sequence shown here is derived from an EMBL/GenBank/DDBJ whole genome shotgun (WGS) entry which is preliminary data.</text>
</comment>
<dbReference type="STRING" id="1423748.FC37_GL000654"/>
<dbReference type="AlphaFoldDB" id="A0A0R1NFH0"/>
<feature type="transmembrane region" description="Helical" evidence="1">
    <location>
        <begin position="74"/>
        <end position="94"/>
    </location>
</feature>
<name>A0A0R1NFH0_9LACO</name>
<organism evidence="2 3">
    <name type="scientific">Lactobacillus gallinarum DSM 10532 = JCM 2011</name>
    <dbReference type="NCBI Taxonomy" id="1423748"/>
    <lineage>
        <taxon>Bacteria</taxon>
        <taxon>Bacillati</taxon>
        <taxon>Bacillota</taxon>
        <taxon>Bacilli</taxon>
        <taxon>Lactobacillales</taxon>
        <taxon>Lactobacillaceae</taxon>
        <taxon>Lactobacillus</taxon>
    </lineage>
</organism>